<evidence type="ECO:0000313" key="7">
    <source>
        <dbReference type="EMBL" id="EMI20579.1"/>
    </source>
</evidence>
<keyword evidence="2" id="KW-0055">Arginine biosynthesis</keyword>
<dbReference type="InterPro" id="IPR008948">
    <property type="entry name" value="L-Aspartase-like"/>
</dbReference>
<dbReference type="AlphaFoldDB" id="M5S312"/>
<dbReference type="EMBL" id="ANOG01000352">
    <property type="protein sequence ID" value="EMI20579.1"/>
    <property type="molecule type" value="Genomic_DNA"/>
</dbReference>
<dbReference type="PRINTS" id="PR00145">
    <property type="entry name" value="ARGSUCLYASE"/>
</dbReference>
<organism evidence="7 8">
    <name type="scientific">Rhodopirellula maiorica SM1</name>
    <dbReference type="NCBI Taxonomy" id="1265738"/>
    <lineage>
        <taxon>Bacteria</taxon>
        <taxon>Pseudomonadati</taxon>
        <taxon>Planctomycetota</taxon>
        <taxon>Planctomycetia</taxon>
        <taxon>Pirellulales</taxon>
        <taxon>Pirellulaceae</taxon>
        <taxon>Novipirellula</taxon>
    </lineage>
</organism>
<feature type="domain" description="Argininosuccinate lyase C-terminal" evidence="6">
    <location>
        <begin position="96"/>
        <end position="164"/>
    </location>
</feature>
<dbReference type="PANTHER" id="PTHR43814:SF1">
    <property type="entry name" value="ARGININOSUCCINATE LYASE"/>
    <property type="match status" value="1"/>
</dbReference>
<accession>M5S312</accession>
<dbReference type="Pfam" id="PF00206">
    <property type="entry name" value="Lyase_1"/>
    <property type="match status" value="1"/>
</dbReference>
<dbReference type="Pfam" id="PF14698">
    <property type="entry name" value="ASL_C2"/>
    <property type="match status" value="1"/>
</dbReference>
<dbReference type="EC" id="4.3.2.1" evidence="1"/>
<dbReference type="Proteomes" id="UP000011991">
    <property type="component" value="Unassembled WGS sequence"/>
</dbReference>
<dbReference type="GO" id="GO:0004056">
    <property type="term" value="F:argininosuccinate lyase activity"/>
    <property type="evidence" value="ECO:0007669"/>
    <property type="project" value="UniProtKB-EC"/>
</dbReference>
<evidence type="ECO:0000313" key="8">
    <source>
        <dbReference type="Proteomes" id="UP000011991"/>
    </source>
</evidence>
<gene>
    <name evidence="7" type="ORF">RMSM_02485</name>
</gene>
<reference evidence="7 8" key="1">
    <citation type="journal article" date="2013" name="Mar. Genomics">
        <title>Expression of sulfatases in Rhodopirellula baltica and the diversity of sulfatases in the genus Rhodopirellula.</title>
        <authorList>
            <person name="Wegner C.E."/>
            <person name="Richter-Heitmann T."/>
            <person name="Klindworth A."/>
            <person name="Klockow C."/>
            <person name="Richter M."/>
            <person name="Achstetter T."/>
            <person name="Glockner F.O."/>
            <person name="Harder J."/>
        </authorList>
    </citation>
    <scope>NUCLEOTIDE SEQUENCE [LARGE SCALE GENOMIC DNA]</scope>
    <source>
        <strain evidence="7 8">SM1</strain>
    </source>
</reference>
<dbReference type="Gene3D" id="1.20.200.10">
    <property type="entry name" value="Fumarase/aspartase (Central domain)"/>
    <property type="match status" value="1"/>
</dbReference>
<keyword evidence="8" id="KW-1185">Reference proteome</keyword>
<dbReference type="Gene3D" id="1.10.40.30">
    <property type="entry name" value="Fumarase/aspartase (C-terminal domain)"/>
    <property type="match status" value="1"/>
</dbReference>
<dbReference type="PATRIC" id="fig|1265738.3.peg.2493"/>
<keyword evidence="4 7" id="KW-0456">Lyase</keyword>
<evidence type="ECO:0000256" key="4">
    <source>
        <dbReference type="ARBA" id="ARBA00023239"/>
    </source>
</evidence>
<dbReference type="FunFam" id="1.10.40.30:FF:000001">
    <property type="entry name" value="Argininosuccinate lyase"/>
    <property type="match status" value="1"/>
</dbReference>
<evidence type="ECO:0000256" key="1">
    <source>
        <dbReference type="ARBA" id="ARBA00012338"/>
    </source>
</evidence>
<evidence type="ECO:0000259" key="6">
    <source>
        <dbReference type="Pfam" id="PF14698"/>
    </source>
</evidence>
<dbReference type="PANTHER" id="PTHR43814">
    <property type="entry name" value="ARGININOSUCCINATE LYASE"/>
    <property type="match status" value="1"/>
</dbReference>
<dbReference type="InterPro" id="IPR020557">
    <property type="entry name" value="Fumarate_lyase_CS"/>
</dbReference>
<proteinExistence type="predicted"/>
<dbReference type="GO" id="GO:0042450">
    <property type="term" value="P:L-arginine biosynthetic process via ornithine"/>
    <property type="evidence" value="ECO:0007669"/>
    <property type="project" value="InterPro"/>
</dbReference>
<evidence type="ECO:0000259" key="5">
    <source>
        <dbReference type="Pfam" id="PF00206"/>
    </source>
</evidence>
<comment type="caution">
    <text evidence="7">The sequence shown here is derived from an EMBL/GenBank/DDBJ whole genome shotgun (WGS) entry which is preliminary data.</text>
</comment>
<dbReference type="InterPro" id="IPR029419">
    <property type="entry name" value="Arg_succ_lyase_C"/>
</dbReference>
<dbReference type="SUPFAM" id="SSF48557">
    <property type="entry name" value="L-aspartase-like"/>
    <property type="match status" value="1"/>
</dbReference>
<sequence length="191" mass="21235">MPHAFCTGSSIMPQKVNPDTLELTRGKSARVMGNLQTLMLLVKNLPLAYNRDLQEDKPPLFDSFDTVIASLELAIPIVEGSELQRDSIASRLERGYLDATTLMEWMIRKGMPQRRAHHLVGAIVGEAMNRDVPLSELPLDVMQSHAAEIDESVYEILGSRKAVEAFVSYGSSAPEQVRGQIERWTKQLASS</sequence>
<name>M5S312_9BACT</name>
<dbReference type="GO" id="GO:0005829">
    <property type="term" value="C:cytosol"/>
    <property type="evidence" value="ECO:0007669"/>
    <property type="project" value="TreeGrafter"/>
</dbReference>
<dbReference type="InterPro" id="IPR022761">
    <property type="entry name" value="Fumarate_lyase_N"/>
</dbReference>
<keyword evidence="3" id="KW-0028">Amino-acid biosynthesis</keyword>
<evidence type="ECO:0000256" key="2">
    <source>
        <dbReference type="ARBA" id="ARBA00022571"/>
    </source>
</evidence>
<protein>
    <recommendedName>
        <fullName evidence="1">argininosuccinate lyase</fullName>
        <ecNumber evidence="1">4.3.2.1</ecNumber>
    </recommendedName>
</protein>
<evidence type="ECO:0000256" key="3">
    <source>
        <dbReference type="ARBA" id="ARBA00022605"/>
    </source>
</evidence>
<feature type="domain" description="Fumarate lyase N-terminal" evidence="5">
    <location>
        <begin position="7"/>
        <end position="33"/>
    </location>
</feature>
<dbReference type="InterPro" id="IPR009049">
    <property type="entry name" value="Argininosuccinate_lyase"/>
</dbReference>
<dbReference type="PROSITE" id="PS00163">
    <property type="entry name" value="FUMARATE_LYASES"/>
    <property type="match status" value="1"/>
</dbReference>